<evidence type="ECO:0000256" key="5">
    <source>
        <dbReference type="RuleBase" id="RU003719"/>
    </source>
</evidence>
<dbReference type="RefSeq" id="WP_013780935.1">
    <property type="nucleotide sequence ID" value="NC_015520.1"/>
</dbReference>
<dbReference type="InterPro" id="IPR029753">
    <property type="entry name" value="D-isomer_DH_CS"/>
</dbReference>
<dbReference type="PROSITE" id="PS00065">
    <property type="entry name" value="D_2_HYDROXYACID_DH_1"/>
    <property type="match status" value="1"/>
</dbReference>
<evidence type="ECO:0000256" key="3">
    <source>
        <dbReference type="ARBA" id="ARBA00023002"/>
    </source>
</evidence>
<organism evidence="8 9">
    <name type="scientific">Mahella australiensis (strain DSM 15567 / CIP 107919 / 50-1 BON)</name>
    <dbReference type="NCBI Taxonomy" id="697281"/>
    <lineage>
        <taxon>Bacteria</taxon>
        <taxon>Bacillati</taxon>
        <taxon>Bacillota</taxon>
        <taxon>Clostridia</taxon>
        <taxon>Thermoanaerobacterales</taxon>
        <taxon>Thermoanaerobacterales Family IV. Incertae Sedis</taxon>
        <taxon>Mahella</taxon>
    </lineage>
</organism>
<dbReference type="eggNOG" id="COG1052">
    <property type="taxonomic scope" value="Bacteria"/>
</dbReference>
<dbReference type="STRING" id="697281.Mahau_1311"/>
<evidence type="ECO:0000313" key="9">
    <source>
        <dbReference type="Proteomes" id="UP000008457"/>
    </source>
</evidence>
<gene>
    <name evidence="8" type="ordered locus">Mahau_1311</name>
</gene>
<dbReference type="GO" id="GO:0004617">
    <property type="term" value="F:phosphoglycerate dehydrogenase activity"/>
    <property type="evidence" value="ECO:0007669"/>
    <property type="project" value="UniProtKB-EC"/>
</dbReference>
<dbReference type="InterPro" id="IPR050857">
    <property type="entry name" value="D-2-hydroxyacid_DH"/>
</dbReference>
<dbReference type="OrthoDB" id="9805416at2"/>
<sequence>MEKVLLPERIIDEGLELLKDKAEIIITKDASEQSIIDEVSDTFAIILRSKAKITRSIIEAAPKLKVISRTGAGYDNVDVQAATEHNVMVCNLPGINTVAVAEHTISLMLALLKQLPKMDLYVRNGQWGKRSEFISEEAFGKTIGIVGLGKIGREVMFRCKSMGMHVLVYDPYVENALKDNDIRFCNDVETLFTQSDVITLHVPNIPENKKMVDEHLIRLMKPTAYIINTSRGEVIDQGALTSALKEHRIAGAGLDVFAQEPIEQDDPLLTLDNVILTPHAAALTKESGIKMTVEAVKQVIDCLEGRIPPYIVNRRELHLE</sequence>
<evidence type="ECO:0000259" key="6">
    <source>
        <dbReference type="Pfam" id="PF00389"/>
    </source>
</evidence>
<dbReference type="SUPFAM" id="SSF51735">
    <property type="entry name" value="NAD(P)-binding Rossmann-fold domains"/>
    <property type="match status" value="1"/>
</dbReference>
<dbReference type="FunFam" id="3.40.50.720:FF:000203">
    <property type="entry name" value="D-3-phosphoglycerate dehydrogenase (SerA)"/>
    <property type="match status" value="1"/>
</dbReference>
<keyword evidence="2" id="KW-0028">Amino-acid biosynthesis</keyword>
<dbReference type="SUPFAM" id="SSF52283">
    <property type="entry name" value="Formate/glycerate dehydrogenase catalytic domain-like"/>
    <property type="match status" value="1"/>
</dbReference>
<dbReference type="GO" id="GO:0051287">
    <property type="term" value="F:NAD binding"/>
    <property type="evidence" value="ECO:0007669"/>
    <property type="project" value="InterPro"/>
</dbReference>
<accession>F3ZWR2</accession>
<evidence type="ECO:0000259" key="7">
    <source>
        <dbReference type="Pfam" id="PF02826"/>
    </source>
</evidence>
<dbReference type="PANTHER" id="PTHR42789:SF1">
    <property type="entry name" value="D-ISOMER SPECIFIC 2-HYDROXYACID DEHYDROGENASE FAMILY PROTEIN (AFU_ORTHOLOGUE AFUA_6G10090)"/>
    <property type="match status" value="1"/>
</dbReference>
<dbReference type="InterPro" id="IPR029752">
    <property type="entry name" value="D-isomer_DH_CS1"/>
</dbReference>
<feature type="domain" description="D-isomer specific 2-hydroxyacid dehydrogenase catalytic" evidence="6">
    <location>
        <begin position="5"/>
        <end position="313"/>
    </location>
</feature>
<dbReference type="EC" id="1.1.1.95" evidence="8"/>
<comment type="similarity">
    <text evidence="1 5">Belongs to the D-isomer specific 2-hydroxyacid dehydrogenase family.</text>
</comment>
<keyword evidence="4" id="KW-0520">NAD</keyword>
<dbReference type="PROSITE" id="PS00670">
    <property type="entry name" value="D_2_HYDROXYACID_DH_2"/>
    <property type="match status" value="1"/>
</dbReference>
<name>F3ZWR2_MAHA5</name>
<dbReference type="EMBL" id="CP002360">
    <property type="protein sequence ID" value="AEE96505.1"/>
    <property type="molecule type" value="Genomic_DNA"/>
</dbReference>
<keyword evidence="9" id="KW-1185">Reference proteome</keyword>
<dbReference type="InterPro" id="IPR006139">
    <property type="entry name" value="D-isomer_2_OHA_DH_cat_dom"/>
</dbReference>
<dbReference type="GO" id="GO:0008652">
    <property type="term" value="P:amino acid biosynthetic process"/>
    <property type="evidence" value="ECO:0007669"/>
    <property type="project" value="UniProtKB-KW"/>
</dbReference>
<dbReference type="InterPro" id="IPR036291">
    <property type="entry name" value="NAD(P)-bd_dom_sf"/>
</dbReference>
<dbReference type="Pfam" id="PF02826">
    <property type="entry name" value="2-Hacid_dh_C"/>
    <property type="match status" value="1"/>
</dbReference>
<dbReference type="Gene3D" id="3.40.50.720">
    <property type="entry name" value="NAD(P)-binding Rossmann-like Domain"/>
    <property type="match status" value="2"/>
</dbReference>
<dbReference type="PANTHER" id="PTHR42789">
    <property type="entry name" value="D-ISOMER SPECIFIC 2-HYDROXYACID DEHYDROGENASE FAMILY PROTEIN (AFU_ORTHOLOGUE AFUA_6G10090)"/>
    <property type="match status" value="1"/>
</dbReference>
<dbReference type="AlphaFoldDB" id="F3ZWR2"/>
<protein>
    <submittedName>
        <fullName evidence="8">Phosphoglycerate dehydrogenase</fullName>
        <ecNumber evidence="8">1.1.1.95</ecNumber>
    </submittedName>
</protein>
<dbReference type="KEGG" id="mas:Mahau_1311"/>
<feature type="domain" description="D-isomer specific 2-hydroxyacid dehydrogenase NAD-binding" evidence="7">
    <location>
        <begin position="105"/>
        <end position="281"/>
    </location>
</feature>
<dbReference type="CDD" id="cd12173">
    <property type="entry name" value="PGDH_4"/>
    <property type="match status" value="1"/>
</dbReference>
<dbReference type="InterPro" id="IPR006140">
    <property type="entry name" value="D-isomer_DH_NAD-bd"/>
</dbReference>
<reference evidence="8 9" key="2">
    <citation type="journal article" date="2011" name="Stand. Genomic Sci.">
        <title>Complete genome sequence of Mahella australiensis type strain (50-1 BON).</title>
        <authorList>
            <person name="Sikorski J."/>
            <person name="Teshima H."/>
            <person name="Nolan M."/>
            <person name="Lucas S."/>
            <person name="Hammon N."/>
            <person name="Deshpande S."/>
            <person name="Cheng J.F."/>
            <person name="Pitluck S."/>
            <person name="Liolios K."/>
            <person name="Pagani I."/>
            <person name="Ivanova N."/>
            <person name="Huntemann M."/>
            <person name="Mavromatis K."/>
            <person name="Ovchinikova G."/>
            <person name="Pati A."/>
            <person name="Tapia R."/>
            <person name="Han C."/>
            <person name="Goodwin L."/>
            <person name="Chen A."/>
            <person name="Palaniappan K."/>
            <person name="Land M."/>
            <person name="Hauser L."/>
            <person name="Ngatchou-Djao O.D."/>
            <person name="Rohde M."/>
            <person name="Pukall R."/>
            <person name="Spring S."/>
            <person name="Abt B."/>
            <person name="Goker M."/>
            <person name="Detter J.C."/>
            <person name="Woyke T."/>
            <person name="Bristow J."/>
            <person name="Markowitz V."/>
            <person name="Hugenholtz P."/>
            <person name="Eisen J.A."/>
            <person name="Kyrpides N.C."/>
            <person name="Klenk H.P."/>
            <person name="Lapidus A."/>
        </authorList>
    </citation>
    <scope>NUCLEOTIDE SEQUENCE [LARGE SCALE GENOMIC DNA]</scope>
    <source>
        <strain evidence="9">DSM 15567 / CIP 107919 / 50-1 BON</strain>
    </source>
</reference>
<evidence type="ECO:0000313" key="8">
    <source>
        <dbReference type="EMBL" id="AEE96505.1"/>
    </source>
</evidence>
<dbReference type="Proteomes" id="UP000008457">
    <property type="component" value="Chromosome"/>
</dbReference>
<evidence type="ECO:0000256" key="2">
    <source>
        <dbReference type="ARBA" id="ARBA00022605"/>
    </source>
</evidence>
<reference evidence="9" key="1">
    <citation type="submission" date="2010-11" db="EMBL/GenBank/DDBJ databases">
        <title>The complete genome of Mahella australiensis DSM 15567.</title>
        <authorList>
            <consortium name="US DOE Joint Genome Institute (JGI-PGF)"/>
            <person name="Lucas S."/>
            <person name="Copeland A."/>
            <person name="Lapidus A."/>
            <person name="Bruce D."/>
            <person name="Goodwin L."/>
            <person name="Pitluck S."/>
            <person name="Kyrpides N."/>
            <person name="Mavromatis K."/>
            <person name="Pagani I."/>
            <person name="Ivanova N."/>
            <person name="Teshima H."/>
            <person name="Brettin T."/>
            <person name="Detter J.C."/>
            <person name="Han C."/>
            <person name="Tapia R."/>
            <person name="Land M."/>
            <person name="Hauser L."/>
            <person name="Markowitz V."/>
            <person name="Cheng J.-F."/>
            <person name="Hugenholtz P."/>
            <person name="Woyke T."/>
            <person name="Wu D."/>
            <person name="Spring S."/>
            <person name="Pukall R."/>
            <person name="Steenblock K."/>
            <person name="Schneider S."/>
            <person name="Klenk H.-P."/>
            <person name="Eisen J.A."/>
        </authorList>
    </citation>
    <scope>NUCLEOTIDE SEQUENCE [LARGE SCALE GENOMIC DNA]</scope>
    <source>
        <strain evidence="9">DSM 15567 / CIP 107919 / 50-1 BON</strain>
    </source>
</reference>
<keyword evidence="3 5" id="KW-0560">Oxidoreductase</keyword>
<proteinExistence type="inferred from homology"/>
<dbReference type="Pfam" id="PF00389">
    <property type="entry name" value="2-Hacid_dh"/>
    <property type="match status" value="1"/>
</dbReference>
<dbReference type="HOGENOM" id="CLU_019796_1_3_9"/>
<evidence type="ECO:0000256" key="1">
    <source>
        <dbReference type="ARBA" id="ARBA00005854"/>
    </source>
</evidence>
<dbReference type="PROSITE" id="PS00671">
    <property type="entry name" value="D_2_HYDROXYACID_DH_3"/>
    <property type="match status" value="1"/>
</dbReference>
<evidence type="ECO:0000256" key="4">
    <source>
        <dbReference type="ARBA" id="ARBA00023027"/>
    </source>
</evidence>